<feature type="domain" description="Protein kinase" evidence="15">
    <location>
        <begin position="518"/>
        <end position="803"/>
    </location>
</feature>
<dbReference type="InterPro" id="IPR000858">
    <property type="entry name" value="S_locus_glycoprot_dom"/>
</dbReference>
<evidence type="ECO:0000256" key="5">
    <source>
        <dbReference type="ARBA" id="ARBA00022729"/>
    </source>
</evidence>
<evidence type="ECO:0000256" key="3">
    <source>
        <dbReference type="ARBA" id="ARBA00022679"/>
    </source>
</evidence>
<dbReference type="Pfam" id="PF07714">
    <property type="entry name" value="PK_Tyr_Ser-Thr"/>
    <property type="match status" value="1"/>
</dbReference>
<dbReference type="InterPro" id="IPR011009">
    <property type="entry name" value="Kinase-like_dom_sf"/>
</dbReference>
<keyword evidence="7 13" id="KW-0418">Kinase</keyword>
<evidence type="ECO:0000256" key="12">
    <source>
        <dbReference type="ARBA" id="ARBA00023180"/>
    </source>
</evidence>
<dbReference type="Pfam" id="PF00954">
    <property type="entry name" value="S_locus_glycop"/>
    <property type="match status" value="1"/>
</dbReference>
<evidence type="ECO:0000256" key="13">
    <source>
        <dbReference type="PIRNR" id="PIRNR000641"/>
    </source>
</evidence>
<evidence type="ECO:0000256" key="7">
    <source>
        <dbReference type="ARBA" id="ARBA00022777"/>
    </source>
</evidence>
<dbReference type="PROSITE" id="PS50011">
    <property type="entry name" value="PROTEIN_KINASE_DOM"/>
    <property type="match status" value="1"/>
</dbReference>
<feature type="transmembrane region" description="Helical" evidence="14">
    <location>
        <begin position="444"/>
        <end position="468"/>
    </location>
</feature>
<comment type="catalytic activity">
    <reaction evidence="13">
        <text>L-seryl-[protein] + ATP = O-phospho-L-seryl-[protein] + ADP + H(+)</text>
        <dbReference type="Rhea" id="RHEA:17989"/>
        <dbReference type="Rhea" id="RHEA-COMP:9863"/>
        <dbReference type="Rhea" id="RHEA-COMP:11604"/>
        <dbReference type="ChEBI" id="CHEBI:15378"/>
        <dbReference type="ChEBI" id="CHEBI:29999"/>
        <dbReference type="ChEBI" id="CHEBI:30616"/>
        <dbReference type="ChEBI" id="CHEBI:83421"/>
        <dbReference type="ChEBI" id="CHEBI:456216"/>
        <dbReference type="EC" id="2.7.11.1"/>
    </reaction>
</comment>
<comment type="similarity">
    <text evidence="13">Belongs to the protein kinase superfamily. Ser/Thr protein kinase family.</text>
</comment>
<dbReference type="CDD" id="cd01098">
    <property type="entry name" value="PAN_AP_plant"/>
    <property type="match status" value="1"/>
</dbReference>
<dbReference type="PANTHER" id="PTHR32444">
    <property type="entry name" value="BULB-TYPE LECTIN DOMAIN-CONTAINING PROTEIN"/>
    <property type="match status" value="1"/>
</dbReference>
<keyword evidence="4 14" id="KW-0812">Transmembrane</keyword>
<organism evidence="18 19">
    <name type="scientific">Hevea brasiliensis</name>
    <name type="common">Para rubber tree</name>
    <name type="synonym">Siphonia brasiliensis</name>
    <dbReference type="NCBI Taxonomy" id="3981"/>
    <lineage>
        <taxon>Eukaryota</taxon>
        <taxon>Viridiplantae</taxon>
        <taxon>Streptophyta</taxon>
        <taxon>Embryophyta</taxon>
        <taxon>Tracheophyta</taxon>
        <taxon>Spermatophyta</taxon>
        <taxon>Magnoliopsida</taxon>
        <taxon>eudicotyledons</taxon>
        <taxon>Gunneridae</taxon>
        <taxon>Pentapetalae</taxon>
        <taxon>rosids</taxon>
        <taxon>fabids</taxon>
        <taxon>Malpighiales</taxon>
        <taxon>Euphorbiaceae</taxon>
        <taxon>Crotonoideae</taxon>
        <taxon>Micrandreae</taxon>
        <taxon>Hevea</taxon>
    </lineage>
</organism>
<dbReference type="SUPFAM" id="SSF51110">
    <property type="entry name" value="alpha-D-mannose-specific plant lectins"/>
    <property type="match status" value="1"/>
</dbReference>
<dbReference type="Pfam" id="PF01453">
    <property type="entry name" value="B_lectin"/>
    <property type="match status" value="1"/>
</dbReference>
<dbReference type="Pfam" id="PF11883">
    <property type="entry name" value="DUF3403"/>
    <property type="match status" value="1"/>
</dbReference>
<dbReference type="PROSITE" id="PS00108">
    <property type="entry name" value="PROTEIN_KINASE_ST"/>
    <property type="match status" value="1"/>
</dbReference>
<dbReference type="Gene3D" id="1.10.510.10">
    <property type="entry name" value="Transferase(Phosphotransferase) domain 1"/>
    <property type="match status" value="1"/>
</dbReference>
<evidence type="ECO:0000313" key="19">
    <source>
        <dbReference type="Proteomes" id="UP001174677"/>
    </source>
</evidence>
<dbReference type="PROSITE" id="PS50948">
    <property type="entry name" value="PAN"/>
    <property type="match status" value="1"/>
</dbReference>
<evidence type="ECO:0000256" key="10">
    <source>
        <dbReference type="ARBA" id="ARBA00023136"/>
    </source>
</evidence>
<dbReference type="SMART" id="SM00108">
    <property type="entry name" value="B_lectin"/>
    <property type="match status" value="1"/>
</dbReference>
<feature type="transmembrane region" description="Helical" evidence="14">
    <location>
        <begin position="12"/>
        <end position="33"/>
    </location>
</feature>
<keyword evidence="12" id="KW-0325">Glycoprotein</keyword>
<dbReference type="InterPro" id="IPR001480">
    <property type="entry name" value="Bulb-type_lectin_dom"/>
</dbReference>
<keyword evidence="5" id="KW-0732">Signal</keyword>
<feature type="domain" description="Apple" evidence="17">
    <location>
        <begin position="346"/>
        <end position="429"/>
    </location>
</feature>
<comment type="caution">
    <text evidence="18">The sequence shown here is derived from an EMBL/GenBank/DDBJ whole genome shotgun (WGS) entry which is preliminary data.</text>
</comment>
<dbReference type="EMBL" id="JARPOI010000004">
    <property type="protein sequence ID" value="KAJ9182786.1"/>
    <property type="molecule type" value="Genomic_DNA"/>
</dbReference>
<dbReference type="Gene3D" id="2.90.10.10">
    <property type="entry name" value="Bulb-type lectin domain"/>
    <property type="match status" value="1"/>
</dbReference>
<proteinExistence type="inferred from homology"/>
<evidence type="ECO:0000256" key="9">
    <source>
        <dbReference type="ARBA" id="ARBA00022989"/>
    </source>
</evidence>
<dbReference type="InterPro" id="IPR001245">
    <property type="entry name" value="Ser-Thr/Tyr_kinase_cat_dom"/>
</dbReference>
<protein>
    <recommendedName>
        <fullName evidence="13">Receptor-like serine/threonine-protein kinase</fullName>
        <ecNumber evidence="13">2.7.11.1</ecNumber>
    </recommendedName>
</protein>
<keyword evidence="9 14" id="KW-1133">Transmembrane helix</keyword>
<dbReference type="SMART" id="SM00220">
    <property type="entry name" value="S_TKc"/>
    <property type="match status" value="1"/>
</dbReference>
<keyword evidence="3 13" id="KW-0808">Transferase</keyword>
<keyword evidence="11" id="KW-1015">Disulfide bond</keyword>
<dbReference type="PANTHER" id="PTHR32444:SF235">
    <property type="entry name" value="OS01G0783900 PROTEIN"/>
    <property type="match status" value="1"/>
</dbReference>
<dbReference type="Gene3D" id="3.50.4.10">
    <property type="entry name" value="Hepatocyte Growth Factor"/>
    <property type="match status" value="1"/>
</dbReference>
<dbReference type="PROSITE" id="PS50927">
    <property type="entry name" value="BULB_LECTIN"/>
    <property type="match status" value="1"/>
</dbReference>
<evidence type="ECO:0000259" key="15">
    <source>
        <dbReference type="PROSITE" id="PS50011"/>
    </source>
</evidence>
<dbReference type="SUPFAM" id="SSF56112">
    <property type="entry name" value="Protein kinase-like (PK-like)"/>
    <property type="match status" value="1"/>
</dbReference>
<dbReference type="InterPro" id="IPR036426">
    <property type="entry name" value="Bulb-type_lectin_dom_sf"/>
</dbReference>
<evidence type="ECO:0000256" key="11">
    <source>
        <dbReference type="ARBA" id="ARBA00023157"/>
    </source>
</evidence>
<evidence type="ECO:0000256" key="8">
    <source>
        <dbReference type="ARBA" id="ARBA00022840"/>
    </source>
</evidence>
<comment type="catalytic activity">
    <reaction evidence="13">
        <text>L-threonyl-[protein] + ATP = O-phospho-L-threonyl-[protein] + ADP + H(+)</text>
        <dbReference type="Rhea" id="RHEA:46608"/>
        <dbReference type="Rhea" id="RHEA-COMP:11060"/>
        <dbReference type="Rhea" id="RHEA-COMP:11605"/>
        <dbReference type="ChEBI" id="CHEBI:15378"/>
        <dbReference type="ChEBI" id="CHEBI:30013"/>
        <dbReference type="ChEBI" id="CHEBI:30616"/>
        <dbReference type="ChEBI" id="CHEBI:61977"/>
        <dbReference type="ChEBI" id="CHEBI:456216"/>
        <dbReference type="EC" id="2.7.11.1"/>
    </reaction>
</comment>
<dbReference type="CDD" id="cd00028">
    <property type="entry name" value="B_lectin"/>
    <property type="match status" value="1"/>
</dbReference>
<keyword evidence="6 13" id="KW-0547">Nucleotide-binding</keyword>
<name>A0ABQ9MRM0_HEVBR</name>
<dbReference type="Proteomes" id="UP001174677">
    <property type="component" value="Chromosome 4"/>
</dbReference>
<keyword evidence="8 13" id="KW-0067">ATP-binding</keyword>
<keyword evidence="2 13" id="KW-0723">Serine/threonine-protein kinase</keyword>
<evidence type="ECO:0000259" key="17">
    <source>
        <dbReference type="PROSITE" id="PS50948"/>
    </source>
</evidence>
<evidence type="ECO:0000256" key="2">
    <source>
        <dbReference type="ARBA" id="ARBA00022527"/>
    </source>
</evidence>
<evidence type="ECO:0000313" key="18">
    <source>
        <dbReference type="EMBL" id="KAJ9182786.1"/>
    </source>
</evidence>
<dbReference type="EC" id="2.7.11.1" evidence="13"/>
<dbReference type="InterPro" id="IPR024171">
    <property type="entry name" value="SRK-like_kinase"/>
</dbReference>
<keyword evidence="19" id="KW-1185">Reference proteome</keyword>
<dbReference type="CDD" id="cd14066">
    <property type="entry name" value="STKc_IRAK"/>
    <property type="match status" value="1"/>
</dbReference>
<dbReference type="InterPro" id="IPR003609">
    <property type="entry name" value="Pan_app"/>
</dbReference>
<evidence type="ECO:0000256" key="1">
    <source>
        <dbReference type="ARBA" id="ARBA00004479"/>
    </source>
</evidence>
<comment type="subcellular location">
    <subcellularLocation>
        <location evidence="1">Membrane</location>
        <topology evidence="1">Single-pass type I membrane protein</topology>
    </subcellularLocation>
</comment>
<evidence type="ECO:0000256" key="6">
    <source>
        <dbReference type="ARBA" id="ARBA00022741"/>
    </source>
</evidence>
<keyword evidence="10 14" id="KW-0472">Membrane</keyword>
<sequence length="835" mass="93547">MQQTEKQKKTMENFIILLVCFSLTSTFITSMALDTIATTQTIRDNETIVSAGGTFELGFFSPGTSNYRYVGVWYKKISYGTIVWVANRDTPLTDSSGVLKLSDKGILVLLNQSNTTIWSSGTSGVVQNPVAQLLDSGNLVIRDENDLIPENFLWQSFDHPDSTYLPGMKLGLVPKGLYVYLSSWKSIDDPSQGNFTFQIDVSSLQIILKQNSVVKARSGPWNGVGFSGIPFLKPNPIYNYKFVFHQKEVYYIYETVDSSVFTMMVLNQDGVMARFTWVNRTSSWSRYLSAPADNCDTYALCGAHGSCNIGNSPVCGCLNGFVPKQKNDWDKADWSGGCVRRTPLDCQKGDGFIKYPNVKLPDMKNSSINEDMTLTLEECEMICLKNCSCMAYANSNISGRGSGCFFWFGELIDIRQYEEEGQDLYIRMASSEIDQGGSNHKRQVIIIASTVSLTGMVLLGMGVSFVAWKMKKKKQKTQGPPGKQENNLEGSYSMKNQKEDLELPHFDFSTIANATNNFSFSNLLGQGGFGPVYKGLLEGGVEIAVKRLSKNSSQGLDEFKNEVKCIAKLQHRNLVKLLGYCIELEEKMLIYEYMPNKSLDLYISDDTQRMSLDWTMRFHIISGISRGLLYLHQDSRLRIIHRDLKPSNILLDNEMNPKISDFGMARSFMGNETEANTKRVVGTYGYMSPEYAIDGLFSVKSDVFSFGVLVLEILSGKRNRGFSHPEHQLNLLGHAWILFKQGRYLDLIDALVVESCNLSEVLRSIHVGLLCVQRYPEDRPTMSSVVMMLSGEGALPEPKDPGFFTERKLIEGGSSCTEHESCSINEVTITMIDVR</sequence>
<evidence type="ECO:0000259" key="16">
    <source>
        <dbReference type="PROSITE" id="PS50927"/>
    </source>
</evidence>
<feature type="domain" description="Bulb-type lectin" evidence="16">
    <location>
        <begin position="33"/>
        <end position="154"/>
    </location>
</feature>
<dbReference type="SMART" id="SM00473">
    <property type="entry name" value="PAN_AP"/>
    <property type="match status" value="1"/>
</dbReference>
<reference evidence="18" key="1">
    <citation type="journal article" date="2023" name="Plant Biotechnol. J.">
        <title>Chromosome-level wild Hevea brasiliensis genome provides new tools for genomic-assisted breeding and valuable loci to elevate rubber yield.</title>
        <authorList>
            <person name="Cheng H."/>
            <person name="Song X."/>
            <person name="Hu Y."/>
            <person name="Wu T."/>
            <person name="Yang Q."/>
            <person name="An Z."/>
            <person name="Feng S."/>
            <person name="Deng Z."/>
            <person name="Wu W."/>
            <person name="Zeng X."/>
            <person name="Tu M."/>
            <person name="Wang X."/>
            <person name="Huang H."/>
        </authorList>
    </citation>
    <scope>NUCLEOTIDE SEQUENCE</scope>
    <source>
        <strain evidence="18">MT/VB/25A 57/8</strain>
    </source>
</reference>
<dbReference type="InterPro" id="IPR008271">
    <property type="entry name" value="Ser/Thr_kinase_AS"/>
</dbReference>
<dbReference type="InterPro" id="IPR000719">
    <property type="entry name" value="Prot_kinase_dom"/>
</dbReference>
<evidence type="ECO:0000256" key="14">
    <source>
        <dbReference type="SAM" id="Phobius"/>
    </source>
</evidence>
<evidence type="ECO:0000256" key="4">
    <source>
        <dbReference type="ARBA" id="ARBA00022692"/>
    </source>
</evidence>
<dbReference type="PIRSF" id="PIRSF000641">
    <property type="entry name" value="SRK"/>
    <property type="match status" value="1"/>
</dbReference>
<gene>
    <name evidence="18" type="ORF">P3X46_006739</name>
</gene>
<dbReference type="Pfam" id="PF08276">
    <property type="entry name" value="PAN_2"/>
    <property type="match status" value="1"/>
</dbReference>
<accession>A0ABQ9MRM0</accession>
<dbReference type="Gene3D" id="3.30.200.20">
    <property type="entry name" value="Phosphorylase Kinase, domain 1"/>
    <property type="match status" value="1"/>
</dbReference>
<dbReference type="InterPro" id="IPR021820">
    <property type="entry name" value="S-locus_recpt_kinase_C"/>
</dbReference>